<dbReference type="PROSITE" id="PS50853">
    <property type="entry name" value="FN3"/>
    <property type="match status" value="28"/>
</dbReference>
<dbReference type="PANTHER" id="PTHR14340:SF13">
    <property type="entry name" value="TITIN"/>
    <property type="match status" value="1"/>
</dbReference>
<dbReference type="Gene3D" id="2.60.40.10">
    <property type="entry name" value="Immunoglobulins"/>
    <property type="match status" value="41"/>
</dbReference>
<feature type="domain" description="Ig-like" evidence="4">
    <location>
        <begin position="2042"/>
        <end position="2129"/>
    </location>
</feature>
<feature type="domain" description="Fibronectin type-III" evidence="5">
    <location>
        <begin position="1340"/>
        <end position="1439"/>
    </location>
</feature>
<dbReference type="InterPro" id="IPR013098">
    <property type="entry name" value="Ig_I-set"/>
</dbReference>
<sequence length="3810" mass="421368">MNIKCVIPPADKPGPPAAFDISEITNESCFLAWNPPRDDGGSKVTNYIVEKRQTDKEEWVKLSATVKQTTFNACKLTPLKEYIFRVSAENQYGISQPTEHDIGKTSANLLWTRPEHDGGAKIDGYIIEFQKAGSEEWIRIAEDIPQTEHLLKGLMEKQEYCFRVKAVNKAGESEPSEASDPVLCKERLYPPSAPQWLEVTNITKVSAGLKWQAPSTDGGSPITNYVVEKRDVRRKGWQAVDTTVKELKYTVTPLNEGSLYVYVIEKKEKLGSRWLKCCKTPDKQPQFKVTDVDEGTEVQFQVRAENEAGVGDPSEPTEIFTIEDPTSGPTLELDGKDVVVVAGEKLHLNIPYTAIPTPSMVWQKDTVECKADDRTSMTVEMSNAHLEMLRCSHGDAGAYTITLQNSLGTTSGTVNVKCKDMSSSDVTKSSCKISWEAPENDGGTPIVSYTLERREASKKTYIPVLSGENVLSCSVKDLYVNCQYHFRVKALNKVGAGEYLELRNPVIIEEIKQKPDPPIQVEAQDPTSKSIKVTWKAPDYDGGCAIQGYILEKMVKDGDRYERINQNLVPGLSYVVTDLQEDMEYQFRVRAENAAGVSEPSRSTQLIKAADPVDKPAAPINFTFDEIRNTSVVCHWEAPEDDGGTEILNYILEKKDNKNEEIGWITITSTLKGTSCPITKLIEGKEYIFRVTAENKFGCGPSCTSEPLVAKNQFDPPDAPNTPRVHEVTASSARISWHEPKDNGSPILGYWIERKEVNSKHWTRVNRALLNSLEVKVSGLMEGLTYIFRVCAENLAGPGPFSEPTDRTVAMDAILSPAVDFDASVKNGVIIRAGEALRLPAVVSGRPQPEVKWSKDEGEVDKERALVETEGKNSVLFIRKAVRADHGKYQVTGTNSSGTKSAETRVDVMDVPGPVVDLKTVVVTKKNITLTWADPLDNGGSDIIGYEVLRKDAKMKLFRQPMDTASCKCDIQDLLVGEEYDFRVIARNKYGDGAPADLGPILAFRIKAENKYGVSDGCDSEKVQLRDPFGLPGPPRNPKIISATATTMTLTWDPPLDNGGSSIQGYWLEKRERGAVYWGKVNRAPVTKPAVKALQYTVLRLIEGTEYQFKISACNAAGLGPHSEYTECRFAVDPCNPPSAPDCPEVKDKTKSSVTLSWTPPDKDGGSPIKDPPDPPTRLKIQAVKKDTITLTWKAPKNDGDIETTSYKVEDLTPGDEYEFRVTAHNDAGASRPSSTVGPILLQDQTCRPGAPSAPIKFEEIREEKITLSWLPPKDDGGSKVTNYVIWRRVANRKTWVQVTNEPKERVWTVENLMKNYEYVFRVMAQNKYGVGDPLDSEPECEKPTVSNITMDSMTVSWEEPEDDGGTPITGYWLERKETASKRWARVTRDPLRPMPLGDSYNVTGLIEGSQYLFRVTAINAAGPGLPSPSTDLVFARDPIFGPGCDSEGENGGLCRRGQPAPEVTWSRDGAALPPEARVETTAISSSLVIKPCTRRHQGVYSLTAKNAAGEKNKNITVEVLDVPGAVGIPFTAVNLTSDSCKLNWFFPEDDGGSAITNYVIEKREAERKAWTSVSCSLSRHGAVAHDLVLGKAYFFRVAVENAIGVGPFVETACEIIIKDPITVPDRPEELEVTAVTSDYISLTWKAPKFDGGSEVIMYILEARMIGKDKFVRLTKEKLMERRYTYDSLRDGDTYEFRVIAVNEIGGSKPSFCTKQITCKDELEPPTIEVDFRDKVIIRVGESCLLQGRYTGKPSPSIMWYRDDQELKADQHIMFKNTLTTMSLGLMKAKREHSGRYVVVVENSTGSRKGVCNIVVVDRPSPPVGPVVFEEVHREFMVISWNPPLDNGGIDISNYIIEKRDTNRDLWTTVTSASTKTICKIPKLTEGREYIMRISAENMYGISDPLDSEEMRAKDLFSIEVYGTNALVLWNRPRDGGKPIINYILEKKEPSSKRWSRATRDPLYPATQFRVQDLTEGCEYEFRVMAENELGTGDPSVPCKPILAKDPIVEAKCFVFLQFLPVPQSPQRPTTKPKTLSVSKEPELLLDANMSRDHLAMLGTDITLSATIRGVPTPTVSWKKNDSDTPAHATIATTASGSKLFMPKCVRPDSGNYTITVENAAGKKSATVAVLVLSKPSPPRDLVLSEVTSESAYLTWKIPEDTGGAVISHYVVEKRDVAAAQWVPVSASNKKPSLMAMYLMEGIQYLFRVAAENQFGRSDYVVTKMPIKAVDPLYPPGSPKNLHHTDADKTEVWLEWEWPDKTGGSDVTGFIVEHQEEGQTDWVTFKTVDNNRSHVTGLVEGKTYRFRVKAQNAIGVSRPDTMPPTIEVDVKLIEGLVVKAGTTIVLPAKMTGIPTPTAKWMSDGKEIMSEGHYNIESTGSSSILSIPESKRGDTGEYLLMVSNPAGSKTAALHVTVLDVPSAPIGPVNILEVTPDFMMIQWRAPKDDGGTPVTNYVVEKKDVKKPWEPWSVVSSSGTSTKAKVSRLEKGREYIIRIRAENKIGIGAGLESPPTIAKNMFNPPSPPGPPECSDITENAVTLEWALPDNDGGSPISGYVIERREMTGKWIRVNKTPVLDLRYRVSGLFEGNSYEFRVFAENVAGISGPSPISDPMKATRALTKPGPPGSPKLKDWSKSYADICWIKPTRDGGSPILGYIVEAQKSGSAQWDKINKDLIKICAFRVPGLIEGIEYRFRIRATNKIGESEPRELTETVLAKDILVPPEVVVDVSCRDSLTVRAGQIISLITRVKGRPDPEITWTKDARAIGRDKRTEINNNYPLCELVISDAVRADYGKYAISAKNSSGQAQATIIVNVLDVPGPCQNLKVAYVTKKSCMVSWENPEDYGGTEITQYTIECRQPSQRGWTVISNDFTKRQMKAPLTEGCEYFFRVRAENKIGSGPSIESKTAVLAVDPVEKPGEPIDFQISEIGKTFCFLKWKKPDNDGGSRNIAYHKLRTGRGCIRGAIKETYFMADRCIENQIYQFRVQAKNEGGESNWVTTDEVLVKEQLVEPEIKINLDATLVVKAGDSIPIEATIKGKPQCDVKWTKDDSTKEIRKGLRHQIESGTDFSKLLVTGARRTDSGKYIITASNVAGTCSADAKVNVLDRPGPISDLKVSGITTDRCHLDWEVPEDDGGCEIYNYIIEKCETKRGVWSVHSNAVITNKANVTRLIEGNEYTFRVRAENKMGPGPAVQSEAIVAGTQFSVPGAPDTPEVTKIAKEEMSVQWSEPERDGGKPITGYLLEKKEEHAVRWSPVNKDAIPGTRLTVTGLLPLHEYQYRVKAVNEIGVGAASKPSLAITAKDTMRVKGTAKKDEGWKRCNVAAQLVVCNFTVSSLDEKLEYEFRVSAQNQVGMSLPCDLEGAVMPREILESPDIELDANLKQGLTVRAGCPIRLCATIRGRPPPTVTWRRMGIDNVARKGHVDIIDTMTFLVIPDSTRNDSGKYCLTLQNAAGEKAVFVNVKVLDTPGPVVNIEVTDIQQTSAKLSWSPPEVDGGSEITHYIVEKREIDRKTWAVVKGEVQIDKIPFKVGGLMAGTEYYFRVTAVNQYGLGVPKVSPTSYLASDPISKPDPCEKIEVLEITKNNIPGAPEGPVEVSDIDSDACSLSWNKPLEDGGSNITNYVVEKCDMTRGDWVTAVSSCGKTGCRLGKLIPGKEYVFRIRAENRFGISDPIQSDRMVAKFPFRYYIERKERNSLLWVKANDTVVRTTEYPYTPGKPDILDVTKNSVTLVWSRPKNDGGSKIVGYYVECTRVPGEAWVRCNTSSQSVPREEYTVTGLERDLQYQFRVIAKTAVNISKPSEPTDPSGDQC</sequence>
<feature type="domain" description="Fibronectin type-III" evidence="5">
    <location>
        <begin position="914"/>
        <end position="1006"/>
    </location>
</feature>
<feature type="domain" description="Fibronectin type-III" evidence="5">
    <location>
        <begin position="618"/>
        <end position="713"/>
    </location>
</feature>
<dbReference type="FunFam" id="2.60.40.10:FF:000635">
    <property type="entry name" value="Titin b"/>
    <property type="match status" value="1"/>
</dbReference>
<dbReference type="SUPFAM" id="SSF48726">
    <property type="entry name" value="Immunoglobulin"/>
    <property type="match status" value="9"/>
</dbReference>
<dbReference type="InterPro" id="IPR003599">
    <property type="entry name" value="Ig_sub"/>
</dbReference>
<feature type="domain" description="Fibronectin type-III" evidence="5">
    <location>
        <begin position="3589"/>
        <end position="3683"/>
    </location>
</feature>
<evidence type="ECO:0000313" key="7">
    <source>
        <dbReference type="Proteomes" id="UP001174136"/>
    </source>
</evidence>
<feature type="domain" description="Ig-like" evidence="4">
    <location>
        <begin position="817"/>
        <end position="907"/>
    </location>
</feature>
<feature type="domain" description="Fibronectin type-III" evidence="5">
    <location>
        <begin position="93"/>
        <end position="187"/>
    </location>
</feature>
<feature type="domain" description="Fibronectin type-III" evidence="5">
    <location>
        <begin position="3110"/>
        <end position="3205"/>
    </location>
</feature>
<dbReference type="PRINTS" id="PR00014">
    <property type="entry name" value="FNTYPEIII"/>
</dbReference>
<dbReference type="SMART" id="SM00060">
    <property type="entry name" value="FN3"/>
    <property type="match status" value="29"/>
</dbReference>
<keyword evidence="1" id="KW-0677">Repeat</keyword>
<dbReference type="GO" id="GO:0031672">
    <property type="term" value="C:A band"/>
    <property type="evidence" value="ECO:0007669"/>
    <property type="project" value="UniProtKB-ARBA"/>
</dbReference>
<dbReference type="CDD" id="cd00063">
    <property type="entry name" value="FN3"/>
    <property type="match status" value="28"/>
</dbReference>
<feature type="domain" description="Fibronectin type-III" evidence="5">
    <location>
        <begin position="2624"/>
        <end position="2719"/>
    </location>
</feature>
<evidence type="ECO:0000259" key="5">
    <source>
        <dbReference type="PROSITE" id="PS50853"/>
    </source>
</evidence>
<evidence type="ECO:0000259" key="4">
    <source>
        <dbReference type="PROSITE" id="PS50835"/>
    </source>
</evidence>
<feature type="domain" description="Fibronectin type-III" evidence="5">
    <location>
        <begin position="3714"/>
        <end position="3810"/>
    </location>
</feature>
<feature type="domain" description="Ig-like" evidence="4">
    <location>
        <begin position="3373"/>
        <end position="3459"/>
    </location>
</feature>
<dbReference type="FunFam" id="2.60.40.10:FF:000034">
    <property type="entry name" value="Titin isoform A"/>
    <property type="match status" value="4"/>
</dbReference>
<dbReference type="FunFam" id="2.60.40.10:FF:000135">
    <property type="entry name" value="Titin a"/>
    <property type="match status" value="2"/>
</dbReference>
<reference evidence="6" key="1">
    <citation type="journal article" date="2023" name="Front. Mar. Sci.">
        <title>A new Merluccius polli reference genome to investigate the effects of global change in West African waters.</title>
        <authorList>
            <person name="Mateo J.L."/>
            <person name="Blanco-Fernandez C."/>
            <person name="Garcia-Vazquez E."/>
            <person name="Machado-Schiaffino G."/>
        </authorList>
    </citation>
    <scope>NUCLEOTIDE SEQUENCE</scope>
    <source>
        <strain evidence="6">C29</strain>
        <tissue evidence="6">Fin</tissue>
    </source>
</reference>
<feature type="domain" description="Fibronectin type-III" evidence="5">
    <location>
        <begin position="1523"/>
        <end position="1621"/>
    </location>
</feature>
<feature type="domain" description="Fibronectin type-III" evidence="5">
    <location>
        <begin position="1251"/>
        <end position="1339"/>
    </location>
</feature>
<dbReference type="FunFam" id="2.60.40.10:FF:000980">
    <property type="entry name" value="Titin b"/>
    <property type="match status" value="1"/>
</dbReference>
<protein>
    <submittedName>
        <fullName evidence="6">Titin</fullName>
    </submittedName>
</protein>
<dbReference type="InterPro" id="IPR003598">
    <property type="entry name" value="Ig_sub2"/>
</dbReference>
<feature type="domain" description="Fibronectin type-III" evidence="5">
    <location>
        <begin position="3470"/>
        <end position="3565"/>
    </location>
</feature>
<dbReference type="InterPro" id="IPR007110">
    <property type="entry name" value="Ig-like_dom"/>
</dbReference>
<dbReference type="PROSITE" id="PS50835">
    <property type="entry name" value="IG_LIKE"/>
    <property type="match status" value="8"/>
</dbReference>
<dbReference type="InterPro" id="IPR003961">
    <property type="entry name" value="FN3_dom"/>
</dbReference>
<feature type="domain" description="Fibronectin type-III" evidence="5">
    <location>
        <begin position="2238"/>
        <end position="2331"/>
    </location>
</feature>
<accession>A0AA47MNW5</accession>
<feature type="domain" description="Ig-like" evidence="4">
    <location>
        <begin position="2723"/>
        <end position="2814"/>
    </location>
</feature>
<feature type="domain" description="Ig-like" evidence="4">
    <location>
        <begin position="2324"/>
        <end position="2415"/>
    </location>
</feature>
<evidence type="ECO:0000256" key="3">
    <source>
        <dbReference type="SAM" id="MobiDB-lite"/>
    </source>
</evidence>
<dbReference type="InterPro" id="IPR013783">
    <property type="entry name" value="Ig-like_fold"/>
</dbReference>
<proteinExistence type="predicted"/>
<feature type="domain" description="Fibronectin type-III" evidence="5">
    <location>
        <begin position="2423"/>
        <end position="2522"/>
    </location>
</feature>
<feature type="domain" description="Fibronectin type-III" evidence="5">
    <location>
        <begin position="2920"/>
        <end position="3008"/>
    </location>
</feature>
<feature type="domain" description="Fibronectin type-III" evidence="5">
    <location>
        <begin position="1034"/>
        <end position="1134"/>
    </location>
</feature>
<feature type="domain" description="Fibronectin type-III" evidence="5">
    <location>
        <begin position="417"/>
        <end position="511"/>
    </location>
</feature>
<feature type="domain" description="Ig-like" evidence="4">
    <location>
        <begin position="1445"/>
        <end position="1517"/>
    </location>
</feature>
<feature type="region of interest" description="Disordered" evidence="3">
    <location>
        <begin position="1138"/>
        <end position="1177"/>
    </location>
</feature>
<dbReference type="FunFam" id="2.60.40.10:FF:000986">
    <property type="entry name" value="Titin b"/>
    <property type="match status" value="1"/>
</dbReference>
<dbReference type="FunFam" id="2.60.40.10:FF:000127">
    <property type="entry name" value="titin isoform X1"/>
    <property type="match status" value="1"/>
</dbReference>
<feature type="domain" description="Fibronectin type-III" evidence="5">
    <location>
        <begin position="517"/>
        <end position="612"/>
    </location>
</feature>
<dbReference type="FunFam" id="2.60.40.10:FF:000012">
    <property type="entry name" value="titin isoform X1"/>
    <property type="match status" value="3"/>
</dbReference>
<dbReference type="Pfam" id="PF00041">
    <property type="entry name" value="fn3"/>
    <property type="match status" value="26"/>
</dbReference>
<evidence type="ECO:0000313" key="6">
    <source>
        <dbReference type="EMBL" id="KAK0143500.1"/>
    </source>
</evidence>
<dbReference type="SMART" id="SM00409">
    <property type="entry name" value="IG"/>
    <property type="match status" value="9"/>
</dbReference>
<name>A0AA47MNW5_MERPO</name>
<dbReference type="PANTHER" id="PTHR14340">
    <property type="entry name" value="MICROFIBRIL-ASSOCIATED GLYCOPROTEIN 3"/>
    <property type="match status" value="1"/>
</dbReference>
<dbReference type="InterPro" id="IPR036179">
    <property type="entry name" value="Ig-like_dom_sf"/>
</dbReference>
<dbReference type="Proteomes" id="UP001174136">
    <property type="component" value="Unassembled WGS sequence"/>
</dbReference>
<comment type="caution">
    <text evidence="6">The sequence shown here is derived from an EMBL/GenBank/DDBJ whole genome shotgun (WGS) entry which is preliminary data.</text>
</comment>
<dbReference type="InterPro" id="IPR036116">
    <property type="entry name" value="FN3_sf"/>
</dbReference>
<dbReference type="SMART" id="SM00408">
    <property type="entry name" value="IGc2"/>
    <property type="match status" value="8"/>
</dbReference>
<feature type="domain" description="Fibronectin type-III" evidence="5">
    <location>
        <begin position="1822"/>
        <end position="1916"/>
    </location>
</feature>
<keyword evidence="7" id="KW-1185">Reference proteome</keyword>
<gene>
    <name evidence="6" type="primary">Ttn_1</name>
    <name evidence="6" type="ORF">N1851_018338</name>
</gene>
<dbReference type="CDD" id="cd05748">
    <property type="entry name" value="Ig_Titin_like"/>
    <property type="match status" value="2"/>
</dbReference>
<feature type="domain" description="Fibronectin type-III" evidence="5">
    <location>
        <begin position="1137"/>
        <end position="1245"/>
    </location>
</feature>
<feature type="domain" description="Ig-like" evidence="4">
    <location>
        <begin position="3012"/>
        <end position="3103"/>
    </location>
</feature>
<dbReference type="Pfam" id="PF07679">
    <property type="entry name" value="I-set"/>
    <property type="match status" value="9"/>
</dbReference>
<feature type="domain" description="Fibronectin type-III" evidence="5">
    <location>
        <begin position="1627"/>
        <end position="1722"/>
    </location>
</feature>
<keyword evidence="2" id="KW-0393">Immunoglobulin domain</keyword>
<organism evidence="6 7">
    <name type="scientific">Merluccius polli</name>
    <name type="common">Benguela hake</name>
    <name type="synonym">Merluccius cadenati</name>
    <dbReference type="NCBI Taxonomy" id="89951"/>
    <lineage>
        <taxon>Eukaryota</taxon>
        <taxon>Metazoa</taxon>
        <taxon>Chordata</taxon>
        <taxon>Craniata</taxon>
        <taxon>Vertebrata</taxon>
        <taxon>Euteleostomi</taxon>
        <taxon>Actinopterygii</taxon>
        <taxon>Neopterygii</taxon>
        <taxon>Teleostei</taxon>
        <taxon>Neoteleostei</taxon>
        <taxon>Acanthomorphata</taxon>
        <taxon>Zeiogadaria</taxon>
        <taxon>Gadariae</taxon>
        <taxon>Gadiformes</taxon>
        <taxon>Gadoidei</taxon>
        <taxon>Merlucciidae</taxon>
        <taxon>Merluccius</taxon>
    </lineage>
</organism>
<evidence type="ECO:0000256" key="1">
    <source>
        <dbReference type="ARBA" id="ARBA00022737"/>
    </source>
</evidence>
<dbReference type="EMBL" id="JAOPHQ010003412">
    <property type="protein sequence ID" value="KAK0143500.1"/>
    <property type="molecule type" value="Genomic_DNA"/>
</dbReference>
<dbReference type="FunFam" id="2.60.40.10:FF:000031">
    <property type="entry name" value="Myosin-binding protein C, slow type"/>
    <property type="match status" value="3"/>
</dbReference>
<dbReference type="FunFam" id="2.60.40.10:FF:000003">
    <property type="entry name" value="Titin isoform E"/>
    <property type="match status" value="7"/>
</dbReference>
<feature type="domain" description="Ig-like" evidence="4">
    <location>
        <begin position="1710"/>
        <end position="1815"/>
    </location>
</feature>
<feature type="domain" description="Fibronectin type-III" evidence="5">
    <location>
        <begin position="2138"/>
        <end position="2232"/>
    </location>
</feature>
<feature type="domain" description="Fibronectin type-III" evidence="5">
    <location>
        <begin position="3209"/>
        <end position="3303"/>
    </location>
</feature>
<dbReference type="FunFam" id="2.60.40.10:FF:000002">
    <property type="entry name" value="Titin a"/>
    <property type="match status" value="5"/>
</dbReference>
<feature type="domain" description="Fibronectin type-III" evidence="5">
    <location>
        <begin position="15"/>
        <end position="91"/>
    </location>
</feature>
<feature type="domain" description="Fibronectin type-III" evidence="5">
    <location>
        <begin position="190"/>
        <end position="283"/>
    </location>
</feature>
<evidence type="ECO:0000256" key="2">
    <source>
        <dbReference type="ARBA" id="ARBA00023319"/>
    </source>
</evidence>
<feature type="domain" description="Fibronectin type-III" evidence="5">
    <location>
        <begin position="719"/>
        <end position="812"/>
    </location>
</feature>
<feature type="domain" description="Fibronectin type-III" evidence="5">
    <location>
        <begin position="1917"/>
        <end position="2007"/>
    </location>
</feature>
<feature type="domain" description="Fibronectin type-III" evidence="5">
    <location>
        <begin position="2524"/>
        <end position="2619"/>
    </location>
</feature>
<feature type="domain" description="Fibronectin type-III" evidence="5">
    <location>
        <begin position="2821"/>
        <end position="2914"/>
    </location>
</feature>
<dbReference type="SUPFAM" id="SSF49265">
    <property type="entry name" value="Fibronectin type III"/>
    <property type="match status" value="18"/>
</dbReference>